<dbReference type="EMBL" id="ML180015">
    <property type="protein sequence ID" value="THU79529.1"/>
    <property type="molecule type" value="Genomic_DNA"/>
</dbReference>
<accession>A0A4S8KUJ4</accession>
<dbReference type="AlphaFoldDB" id="A0A4S8KUJ4"/>
<dbReference type="Proteomes" id="UP000297245">
    <property type="component" value="Unassembled WGS sequence"/>
</dbReference>
<evidence type="ECO:0000313" key="1">
    <source>
        <dbReference type="EMBL" id="THU79529.1"/>
    </source>
</evidence>
<proteinExistence type="predicted"/>
<organism evidence="1 2">
    <name type="scientific">Dendrothele bispora (strain CBS 962.96)</name>
    <dbReference type="NCBI Taxonomy" id="1314807"/>
    <lineage>
        <taxon>Eukaryota</taxon>
        <taxon>Fungi</taxon>
        <taxon>Dikarya</taxon>
        <taxon>Basidiomycota</taxon>
        <taxon>Agaricomycotina</taxon>
        <taxon>Agaricomycetes</taxon>
        <taxon>Agaricomycetidae</taxon>
        <taxon>Agaricales</taxon>
        <taxon>Agaricales incertae sedis</taxon>
        <taxon>Dendrothele</taxon>
    </lineage>
</organism>
<name>A0A4S8KUJ4_DENBC</name>
<sequence length="201" mass="22676">MEEKIVVQLGENVRVVEWGRESRVVGSFHDSSRFQAIHGCCGVLCHFSMWSLVSSMPTSSLAPARFFSSELGILSPGDICLLLELLHSFLFSKVRDSLSGLHYVPRRLGSLSHISLLYRASGLSYTYICLRAISCVVRPPFDKLFYHFETSLYHHLYLQTIRTPSHSYIYKTRAYVCKLITPLGSLYMTLASSPPDNTSDS</sequence>
<reference evidence="1 2" key="1">
    <citation type="journal article" date="2019" name="Nat. Ecol. Evol.">
        <title>Megaphylogeny resolves global patterns of mushroom evolution.</title>
        <authorList>
            <person name="Varga T."/>
            <person name="Krizsan K."/>
            <person name="Foldi C."/>
            <person name="Dima B."/>
            <person name="Sanchez-Garcia M."/>
            <person name="Sanchez-Ramirez S."/>
            <person name="Szollosi G.J."/>
            <person name="Szarkandi J.G."/>
            <person name="Papp V."/>
            <person name="Albert L."/>
            <person name="Andreopoulos W."/>
            <person name="Angelini C."/>
            <person name="Antonin V."/>
            <person name="Barry K.W."/>
            <person name="Bougher N.L."/>
            <person name="Buchanan P."/>
            <person name="Buyck B."/>
            <person name="Bense V."/>
            <person name="Catcheside P."/>
            <person name="Chovatia M."/>
            <person name="Cooper J."/>
            <person name="Damon W."/>
            <person name="Desjardin D."/>
            <person name="Finy P."/>
            <person name="Geml J."/>
            <person name="Haridas S."/>
            <person name="Hughes K."/>
            <person name="Justo A."/>
            <person name="Karasinski D."/>
            <person name="Kautmanova I."/>
            <person name="Kiss B."/>
            <person name="Kocsube S."/>
            <person name="Kotiranta H."/>
            <person name="LaButti K.M."/>
            <person name="Lechner B.E."/>
            <person name="Liimatainen K."/>
            <person name="Lipzen A."/>
            <person name="Lukacs Z."/>
            <person name="Mihaltcheva S."/>
            <person name="Morgado L.N."/>
            <person name="Niskanen T."/>
            <person name="Noordeloos M.E."/>
            <person name="Ohm R.A."/>
            <person name="Ortiz-Santana B."/>
            <person name="Ovrebo C."/>
            <person name="Racz N."/>
            <person name="Riley R."/>
            <person name="Savchenko A."/>
            <person name="Shiryaev A."/>
            <person name="Soop K."/>
            <person name="Spirin V."/>
            <person name="Szebenyi C."/>
            <person name="Tomsovsky M."/>
            <person name="Tulloss R.E."/>
            <person name="Uehling J."/>
            <person name="Grigoriev I.V."/>
            <person name="Vagvolgyi C."/>
            <person name="Papp T."/>
            <person name="Martin F.M."/>
            <person name="Miettinen O."/>
            <person name="Hibbett D.S."/>
            <person name="Nagy L.G."/>
        </authorList>
    </citation>
    <scope>NUCLEOTIDE SEQUENCE [LARGE SCALE GENOMIC DNA]</scope>
    <source>
        <strain evidence="1 2">CBS 962.96</strain>
    </source>
</reference>
<evidence type="ECO:0000313" key="2">
    <source>
        <dbReference type="Proteomes" id="UP000297245"/>
    </source>
</evidence>
<protein>
    <submittedName>
        <fullName evidence="1">Uncharacterized protein</fullName>
    </submittedName>
</protein>
<gene>
    <name evidence="1" type="ORF">K435DRAFT_785803</name>
</gene>
<keyword evidence="2" id="KW-1185">Reference proteome</keyword>